<evidence type="ECO:0000313" key="3">
    <source>
        <dbReference type="Proteomes" id="UP001066276"/>
    </source>
</evidence>
<gene>
    <name evidence="2" type="ORF">NDU88_002055</name>
</gene>
<evidence type="ECO:0000256" key="1">
    <source>
        <dbReference type="SAM" id="MobiDB-lite"/>
    </source>
</evidence>
<keyword evidence="3" id="KW-1185">Reference proteome</keyword>
<comment type="caution">
    <text evidence="2">The sequence shown here is derived from an EMBL/GenBank/DDBJ whole genome shotgun (WGS) entry which is preliminary data.</text>
</comment>
<organism evidence="2 3">
    <name type="scientific">Pleurodeles waltl</name>
    <name type="common">Iberian ribbed newt</name>
    <dbReference type="NCBI Taxonomy" id="8319"/>
    <lineage>
        <taxon>Eukaryota</taxon>
        <taxon>Metazoa</taxon>
        <taxon>Chordata</taxon>
        <taxon>Craniata</taxon>
        <taxon>Vertebrata</taxon>
        <taxon>Euteleostomi</taxon>
        <taxon>Amphibia</taxon>
        <taxon>Batrachia</taxon>
        <taxon>Caudata</taxon>
        <taxon>Salamandroidea</taxon>
        <taxon>Salamandridae</taxon>
        <taxon>Pleurodelinae</taxon>
        <taxon>Pleurodeles</taxon>
    </lineage>
</organism>
<sequence>MDRGLSPPSRPPAHAGRGLRPYQVRSGALKIGTHAERWRRAPFWGCCPIFGEYENRSGGGSRPGCVCLPAAPR</sequence>
<feature type="region of interest" description="Disordered" evidence="1">
    <location>
        <begin position="1"/>
        <end position="21"/>
    </location>
</feature>
<protein>
    <submittedName>
        <fullName evidence="2">Uncharacterized protein</fullName>
    </submittedName>
</protein>
<accession>A0AAV7S9B6</accession>
<dbReference type="EMBL" id="JANPWB010000008">
    <property type="protein sequence ID" value="KAJ1161571.1"/>
    <property type="molecule type" value="Genomic_DNA"/>
</dbReference>
<dbReference type="Proteomes" id="UP001066276">
    <property type="component" value="Chromosome 4_2"/>
</dbReference>
<evidence type="ECO:0000313" key="2">
    <source>
        <dbReference type="EMBL" id="KAJ1161571.1"/>
    </source>
</evidence>
<dbReference type="AlphaFoldDB" id="A0AAV7S9B6"/>
<reference evidence="2" key="1">
    <citation type="journal article" date="2022" name="bioRxiv">
        <title>Sequencing and chromosome-scale assembly of the giantPleurodeles waltlgenome.</title>
        <authorList>
            <person name="Brown T."/>
            <person name="Elewa A."/>
            <person name="Iarovenko S."/>
            <person name="Subramanian E."/>
            <person name="Araus A.J."/>
            <person name="Petzold A."/>
            <person name="Susuki M."/>
            <person name="Suzuki K.-i.T."/>
            <person name="Hayashi T."/>
            <person name="Toyoda A."/>
            <person name="Oliveira C."/>
            <person name="Osipova E."/>
            <person name="Leigh N.D."/>
            <person name="Simon A."/>
            <person name="Yun M.H."/>
        </authorList>
    </citation>
    <scope>NUCLEOTIDE SEQUENCE</scope>
    <source>
        <strain evidence="2">20211129_DDA</strain>
        <tissue evidence="2">Liver</tissue>
    </source>
</reference>
<name>A0AAV7S9B6_PLEWA</name>
<proteinExistence type="predicted"/>